<evidence type="ECO:0000313" key="3">
    <source>
        <dbReference type="Proteomes" id="UP000887104"/>
    </source>
</evidence>
<dbReference type="Pfam" id="PF12514">
    <property type="entry name" value="DUF3718"/>
    <property type="match status" value="1"/>
</dbReference>
<evidence type="ECO:0000313" key="2">
    <source>
        <dbReference type="EMBL" id="GIU41399.1"/>
    </source>
</evidence>
<dbReference type="RefSeq" id="WP_220779152.1">
    <property type="nucleotide sequence ID" value="NZ_BPEY01000006.1"/>
</dbReference>
<sequence length="114" mass="12483">MKKMITLTAMVLTSITFNASAAMDPSMESKLVAVCKTGLSDNISLYNRTIRENNINKRLIFPKLVCNGQSFHDFALSNGANKIAQKIAPYSPGTTSITDLAMTNTKEHSHSVNF</sequence>
<protein>
    <recommendedName>
        <fullName evidence="4">DUF3718 domain-containing protein</fullName>
    </recommendedName>
</protein>
<organism evidence="2 3">
    <name type="scientific">Shewanella sairae</name>
    <dbReference type="NCBI Taxonomy" id="190310"/>
    <lineage>
        <taxon>Bacteria</taxon>
        <taxon>Pseudomonadati</taxon>
        <taxon>Pseudomonadota</taxon>
        <taxon>Gammaproteobacteria</taxon>
        <taxon>Alteromonadales</taxon>
        <taxon>Shewanellaceae</taxon>
        <taxon>Shewanella</taxon>
    </lineage>
</organism>
<proteinExistence type="predicted"/>
<dbReference type="Proteomes" id="UP000887104">
    <property type="component" value="Unassembled WGS sequence"/>
</dbReference>
<name>A0ABQ4P1R3_9GAMM</name>
<comment type="caution">
    <text evidence="2">The sequence shown here is derived from an EMBL/GenBank/DDBJ whole genome shotgun (WGS) entry which is preliminary data.</text>
</comment>
<reference evidence="2" key="1">
    <citation type="submission" date="2021-05" db="EMBL/GenBank/DDBJ databases">
        <title>Molecular characterization for Shewanella algae harboring chromosomal blaOXA-55-like strains isolated from clinical and environment sample.</title>
        <authorList>
            <person name="Ohama Y."/>
            <person name="Aoki K."/>
            <person name="Harada S."/>
            <person name="Moriya K."/>
            <person name="Ishii Y."/>
            <person name="Tateda K."/>
        </authorList>
    </citation>
    <scope>NUCLEOTIDE SEQUENCE</scope>
    <source>
        <strain evidence="2">JCM 11563</strain>
    </source>
</reference>
<accession>A0ABQ4P1R3</accession>
<evidence type="ECO:0000256" key="1">
    <source>
        <dbReference type="SAM" id="SignalP"/>
    </source>
</evidence>
<feature type="chain" id="PRO_5046730179" description="DUF3718 domain-containing protein" evidence="1">
    <location>
        <begin position="22"/>
        <end position="114"/>
    </location>
</feature>
<feature type="signal peptide" evidence="1">
    <location>
        <begin position="1"/>
        <end position="21"/>
    </location>
</feature>
<gene>
    <name evidence="2" type="ORF">TUM4438_05530</name>
</gene>
<dbReference type="EMBL" id="BPEY01000006">
    <property type="protein sequence ID" value="GIU41399.1"/>
    <property type="molecule type" value="Genomic_DNA"/>
</dbReference>
<keyword evidence="1" id="KW-0732">Signal</keyword>
<keyword evidence="3" id="KW-1185">Reference proteome</keyword>
<dbReference type="InterPro" id="IPR022193">
    <property type="entry name" value="DUF3718"/>
</dbReference>
<evidence type="ECO:0008006" key="4">
    <source>
        <dbReference type="Google" id="ProtNLM"/>
    </source>
</evidence>